<proteinExistence type="predicted"/>
<evidence type="ECO:0000313" key="2">
    <source>
        <dbReference type="EMBL" id="ETO26457.1"/>
    </source>
</evidence>
<evidence type="ECO:0008006" key="4">
    <source>
        <dbReference type="Google" id="ProtNLM"/>
    </source>
</evidence>
<name>X6NM60_RETFI</name>
<keyword evidence="1" id="KW-0812">Transmembrane</keyword>
<sequence>MIFVCDSSEEYSKICYFETQLILRSLFNYKKKKKRGLISFKFFAISVEIFIENCPSYSRTHLQVEDQKEKVMQSMRNQKNLRALCVIFFLLLLNTWPIFWSNNGKYSPQTKQSRTKQKNVIIFFVFRKSSCKVSMEEEKKESLTKLKGQQENRLYLKKKSISLYICICAHEIINQPSLHEVFKFCQISGAIWIENANTNTQADIEYDLSQFE</sequence>
<organism evidence="2 3">
    <name type="scientific">Reticulomyxa filosa</name>
    <dbReference type="NCBI Taxonomy" id="46433"/>
    <lineage>
        <taxon>Eukaryota</taxon>
        <taxon>Sar</taxon>
        <taxon>Rhizaria</taxon>
        <taxon>Retaria</taxon>
        <taxon>Foraminifera</taxon>
        <taxon>Monothalamids</taxon>
        <taxon>Reticulomyxidae</taxon>
        <taxon>Reticulomyxa</taxon>
    </lineage>
</organism>
<comment type="caution">
    <text evidence="2">The sequence shown here is derived from an EMBL/GenBank/DDBJ whole genome shotgun (WGS) entry which is preliminary data.</text>
</comment>
<dbReference type="Proteomes" id="UP000023152">
    <property type="component" value="Unassembled WGS sequence"/>
</dbReference>
<dbReference type="EMBL" id="ASPP01007857">
    <property type="protein sequence ID" value="ETO26457.1"/>
    <property type="molecule type" value="Genomic_DNA"/>
</dbReference>
<feature type="transmembrane region" description="Helical" evidence="1">
    <location>
        <begin position="81"/>
        <end position="100"/>
    </location>
</feature>
<keyword evidence="1" id="KW-0472">Membrane</keyword>
<evidence type="ECO:0000256" key="1">
    <source>
        <dbReference type="SAM" id="Phobius"/>
    </source>
</evidence>
<keyword evidence="3" id="KW-1185">Reference proteome</keyword>
<keyword evidence="1" id="KW-1133">Transmembrane helix</keyword>
<dbReference type="AlphaFoldDB" id="X6NM60"/>
<accession>X6NM60</accession>
<protein>
    <recommendedName>
        <fullName evidence="4">Transmembrane protein</fullName>
    </recommendedName>
</protein>
<reference evidence="2 3" key="1">
    <citation type="journal article" date="2013" name="Curr. Biol.">
        <title>The Genome of the Foraminiferan Reticulomyxa filosa.</title>
        <authorList>
            <person name="Glockner G."/>
            <person name="Hulsmann N."/>
            <person name="Schleicher M."/>
            <person name="Noegel A.A."/>
            <person name="Eichinger L."/>
            <person name="Gallinger C."/>
            <person name="Pawlowski J."/>
            <person name="Sierra R."/>
            <person name="Euteneuer U."/>
            <person name="Pillet L."/>
            <person name="Moustafa A."/>
            <person name="Platzer M."/>
            <person name="Groth M."/>
            <person name="Szafranski K."/>
            <person name="Schliwa M."/>
        </authorList>
    </citation>
    <scope>NUCLEOTIDE SEQUENCE [LARGE SCALE GENOMIC DNA]</scope>
</reference>
<evidence type="ECO:0000313" key="3">
    <source>
        <dbReference type="Proteomes" id="UP000023152"/>
    </source>
</evidence>
<gene>
    <name evidence="2" type="ORF">RFI_10680</name>
</gene>